<sequence>MSLLFNQIHLKKNNYQRGVSLIVVLLILVIVSILGVSGVQISMMAEKSSRNDRDYQIAWQASEAALVDAEFDIEGLPAGATNKRNSIFKLGQTDISKFITGCGASSPSTGLCSLNETGKPAWLAVDFTNSGNNANTIAFGTFTGRTFPAGGAGIQPSKPPRYVIEAIPDPENSRTTKPTDIKYIYRVTAMGFGPNPETQTVVQMLYRN</sequence>
<evidence type="ECO:0000313" key="5">
    <source>
        <dbReference type="Proteomes" id="UP000530032"/>
    </source>
</evidence>
<dbReference type="InterPro" id="IPR025746">
    <property type="entry name" value="PilX_N_dom"/>
</dbReference>
<reference evidence="4" key="1">
    <citation type="submission" date="2020-12" db="EMBL/GenBank/DDBJ databases">
        <title>Comamonas sp. nov., isolated from stream water.</title>
        <authorList>
            <person name="Park K.-H."/>
        </authorList>
    </citation>
    <scope>NUCLEOTIDE SEQUENCE</scope>
    <source>
        <strain evidence="4">EJ-4</strain>
    </source>
</reference>
<proteinExistence type="predicted"/>
<evidence type="ECO:0000259" key="3">
    <source>
        <dbReference type="Pfam" id="PF14341"/>
    </source>
</evidence>
<dbReference type="RefSeq" id="WP_198460633.1">
    <property type="nucleotide sequence ID" value="NZ_JABBCQ020000011.1"/>
</dbReference>
<evidence type="ECO:0008006" key="6">
    <source>
        <dbReference type="Google" id="ProtNLM"/>
    </source>
</evidence>
<dbReference type="Pfam" id="PF13681">
    <property type="entry name" value="PilX"/>
    <property type="match status" value="1"/>
</dbReference>
<dbReference type="Pfam" id="PF14341">
    <property type="entry name" value="PilX_N"/>
    <property type="match status" value="1"/>
</dbReference>
<protein>
    <recommendedName>
        <fullName evidence="6">Type IV pilus assembly protein PilX</fullName>
    </recommendedName>
</protein>
<evidence type="ECO:0000256" key="1">
    <source>
        <dbReference type="SAM" id="Phobius"/>
    </source>
</evidence>
<dbReference type="EMBL" id="JABBCQ020000011">
    <property type="protein sequence ID" value="MBI1625478.1"/>
    <property type="molecule type" value="Genomic_DNA"/>
</dbReference>
<keyword evidence="1" id="KW-1133">Transmembrane helix</keyword>
<keyword evidence="5" id="KW-1185">Reference proteome</keyword>
<accession>A0A843BES8</accession>
<feature type="domain" description="PilX/PilW C-terminal" evidence="2">
    <location>
        <begin position="110"/>
        <end position="207"/>
    </location>
</feature>
<gene>
    <name evidence="4" type="ORF">HF327_013320</name>
</gene>
<evidence type="ECO:0000313" key="4">
    <source>
        <dbReference type="EMBL" id="MBI1625478.1"/>
    </source>
</evidence>
<feature type="domain" description="Type 4 fimbrial biogenesis protein PilX N-terminal" evidence="3">
    <location>
        <begin position="17"/>
        <end position="66"/>
    </location>
</feature>
<dbReference type="InterPro" id="IPR025205">
    <property type="entry name" value="PilX/PilW_C"/>
</dbReference>
<evidence type="ECO:0000259" key="2">
    <source>
        <dbReference type="Pfam" id="PF13681"/>
    </source>
</evidence>
<comment type="caution">
    <text evidence="4">The sequence shown here is derived from an EMBL/GenBank/DDBJ whole genome shotgun (WGS) entry which is preliminary data.</text>
</comment>
<name>A0A843BES8_9BURK</name>
<dbReference type="Proteomes" id="UP000530032">
    <property type="component" value="Unassembled WGS sequence"/>
</dbReference>
<keyword evidence="1" id="KW-0812">Transmembrane</keyword>
<organism evidence="4 5">
    <name type="scientific">Comamonas suwonensis</name>
    <dbReference type="NCBI Taxonomy" id="2606214"/>
    <lineage>
        <taxon>Bacteria</taxon>
        <taxon>Pseudomonadati</taxon>
        <taxon>Pseudomonadota</taxon>
        <taxon>Betaproteobacteria</taxon>
        <taxon>Burkholderiales</taxon>
        <taxon>Comamonadaceae</taxon>
        <taxon>Comamonas</taxon>
    </lineage>
</organism>
<feature type="transmembrane region" description="Helical" evidence="1">
    <location>
        <begin position="20"/>
        <end position="43"/>
    </location>
</feature>
<keyword evidence="1" id="KW-0472">Membrane</keyword>
<dbReference type="AlphaFoldDB" id="A0A843BES8"/>